<evidence type="ECO:0000313" key="3">
    <source>
        <dbReference type="EMBL" id="CAF1166210.1"/>
    </source>
</evidence>
<evidence type="ECO:0000313" key="6">
    <source>
        <dbReference type="Proteomes" id="UP000663829"/>
    </source>
</evidence>
<dbReference type="Proteomes" id="UP000682733">
    <property type="component" value="Unassembled WGS sequence"/>
</dbReference>
<proteinExistence type="predicted"/>
<dbReference type="EMBL" id="CAJOBC010007365">
    <property type="protein sequence ID" value="CAF3929877.1"/>
    <property type="molecule type" value="Genomic_DNA"/>
</dbReference>
<accession>A0A814TXT1</accession>
<comment type="caution">
    <text evidence="3">The sequence shown here is derived from an EMBL/GenBank/DDBJ whole genome shotgun (WGS) entry which is preliminary data.</text>
</comment>
<dbReference type="Proteomes" id="UP000681722">
    <property type="component" value="Unassembled WGS sequence"/>
</dbReference>
<keyword evidence="6" id="KW-1185">Reference proteome</keyword>
<feature type="compositionally biased region" description="Basic and acidic residues" evidence="1">
    <location>
        <begin position="156"/>
        <end position="169"/>
    </location>
</feature>
<dbReference type="EMBL" id="CAJNOQ010007365">
    <property type="protein sequence ID" value="CAF1166210.1"/>
    <property type="molecule type" value="Genomic_DNA"/>
</dbReference>
<evidence type="ECO:0000313" key="5">
    <source>
        <dbReference type="EMBL" id="CAF3929877.1"/>
    </source>
</evidence>
<organism evidence="3 6">
    <name type="scientific">Didymodactylos carnosus</name>
    <dbReference type="NCBI Taxonomy" id="1234261"/>
    <lineage>
        <taxon>Eukaryota</taxon>
        <taxon>Metazoa</taxon>
        <taxon>Spiralia</taxon>
        <taxon>Gnathifera</taxon>
        <taxon>Rotifera</taxon>
        <taxon>Eurotatoria</taxon>
        <taxon>Bdelloidea</taxon>
        <taxon>Philodinida</taxon>
        <taxon>Philodinidae</taxon>
        <taxon>Didymodactylos</taxon>
    </lineage>
</organism>
<evidence type="ECO:0000256" key="1">
    <source>
        <dbReference type="SAM" id="MobiDB-lite"/>
    </source>
</evidence>
<dbReference type="EMBL" id="CAJOBA010008362">
    <property type="protein sequence ID" value="CAF3826646.1"/>
    <property type="molecule type" value="Genomic_DNA"/>
</dbReference>
<sequence length="252" mass="28747">MSGLRDSVEPGQTQRPAPPNSATIQDLADYYHTSSLNYWPKTKLKRSLTTQLIDGDTVGLKESYSMRGIHGFFPQTRKTRAKVISSEKRSRQHAYMSLVPADNKTTITSTSDKSSISLNRSFKNKSPPLSTYSVTLTTATNSFSLPQVQQSTSTSIKREHSSRTQNADDRQLTYTGVDTPQYYGTYTIPRVNSWVQRWKTNYEMHTLSNLMRDSPNRIMKKRSFMTKHDHYAQNDSILSSASSFCQYKKKRS</sequence>
<feature type="compositionally biased region" description="Polar residues" evidence="1">
    <location>
        <begin position="146"/>
        <end position="155"/>
    </location>
</feature>
<dbReference type="AlphaFoldDB" id="A0A814TXT1"/>
<evidence type="ECO:0000313" key="2">
    <source>
        <dbReference type="EMBL" id="CAF1061035.1"/>
    </source>
</evidence>
<evidence type="ECO:0000313" key="4">
    <source>
        <dbReference type="EMBL" id="CAF3826646.1"/>
    </source>
</evidence>
<reference evidence="3" key="1">
    <citation type="submission" date="2021-02" db="EMBL/GenBank/DDBJ databases">
        <authorList>
            <person name="Nowell W R."/>
        </authorList>
    </citation>
    <scope>NUCLEOTIDE SEQUENCE</scope>
</reference>
<protein>
    <submittedName>
        <fullName evidence="3">Uncharacterized protein</fullName>
    </submittedName>
</protein>
<gene>
    <name evidence="3" type="ORF">GPM918_LOCUS21939</name>
    <name evidence="2" type="ORF">OVA965_LOCUS17416</name>
    <name evidence="5" type="ORF">SRO942_LOCUS21937</name>
    <name evidence="4" type="ORF">TMI583_LOCUS17432</name>
</gene>
<feature type="compositionally biased region" description="Polar residues" evidence="1">
    <location>
        <begin position="10"/>
        <end position="22"/>
    </location>
</feature>
<dbReference type="Proteomes" id="UP000663829">
    <property type="component" value="Unassembled WGS sequence"/>
</dbReference>
<feature type="region of interest" description="Disordered" evidence="1">
    <location>
        <begin position="146"/>
        <end position="169"/>
    </location>
</feature>
<dbReference type="Proteomes" id="UP000677228">
    <property type="component" value="Unassembled WGS sequence"/>
</dbReference>
<dbReference type="EMBL" id="CAJNOK010008344">
    <property type="protein sequence ID" value="CAF1061035.1"/>
    <property type="molecule type" value="Genomic_DNA"/>
</dbReference>
<name>A0A814TXT1_9BILA</name>
<feature type="region of interest" description="Disordered" evidence="1">
    <location>
        <begin position="1"/>
        <end position="22"/>
    </location>
</feature>